<keyword evidence="8" id="KW-0187">Copper transport</keyword>
<feature type="transmembrane region" description="Helical" evidence="16">
    <location>
        <begin position="232"/>
        <end position="250"/>
    </location>
</feature>
<evidence type="ECO:0000256" key="12">
    <source>
        <dbReference type="ARBA" id="ARBA00023008"/>
    </source>
</evidence>
<feature type="transmembrane region" description="Helical" evidence="16">
    <location>
        <begin position="62"/>
        <end position="79"/>
    </location>
</feature>
<dbReference type="Proteomes" id="UP000006053">
    <property type="component" value="Chromosome"/>
</dbReference>
<evidence type="ECO:0000259" key="17">
    <source>
        <dbReference type="Pfam" id="PF00122"/>
    </source>
</evidence>
<evidence type="ECO:0000256" key="7">
    <source>
        <dbReference type="ARBA" id="ARBA00022741"/>
    </source>
</evidence>
<dbReference type="InterPro" id="IPR023298">
    <property type="entry name" value="ATPase_P-typ_TM_dom_sf"/>
</dbReference>
<keyword evidence="12" id="KW-0186">Copper</keyword>
<dbReference type="GO" id="GO:0046872">
    <property type="term" value="F:metal ion binding"/>
    <property type="evidence" value="ECO:0007669"/>
    <property type="project" value="UniProtKB-KW"/>
</dbReference>
<reference evidence="18 19" key="2">
    <citation type="journal article" date="2015" name="J. Bacteriol.">
        <title>Genomic, proteomic, and biochemical analysis of the organohalide respiratory pathway in Desulfitobacterium dehalogenans.</title>
        <authorList>
            <person name="Kruse T."/>
            <person name="van de Pas B.A."/>
            <person name="Atteia A."/>
            <person name="Krab K."/>
            <person name="Hagen W.R."/>
            <person name="Goodwin L."/>
            <person name="Chain P."/>
            <person name="Boeren S."/>
            <person name="Maphosa F."/>
            <person name="Schraa G."/>
            <person name="de Vos W.M."/>
            <person name="van der Oost J."/>
            <person name="Smidt H."/>
            <person name="Stams A.J."/>
        </authorList>
    </citation>
    <scope>NUCLEOTIDE SEQUENCE [LARGE SCALE GENOMIC DNA]</scope>
    <source>
        <strain evidence="19">ATCC 51507 / DSM 9161 / JW/IU-DC1</strain>
    </source>
</reference>
<dbReference type="NCBIfam" id="TIGR01494">
    <property type="entry name" value="ATPase_P-type"/>
    <property type="match status" value="1"/>
</dbReference>
<dbReference type="Gene3D" id="3.40.1110.10">
    <property type="entry name" value="Calcium-transporting ATPase, cytoplasmic domain N"/>
    <property type="match status" value="2"/>
</dbReference>
<dbReference type="InterPro" id="IPR044492">
    <property type="entry name" value="P_typ_ATPase_HD_dom"/>
</dbReference>
<dbReference type="SFLD" id="SFLDF00027">
    <property type="entry name" value="p-type_atpase"/>
    <property type="match status" value="1"/>
</dbReference>
<keyword evidence="6 16" id="KW-0479">Metal-binding</keyword>
<keyword evidence="3 16" id="KW-1003">Cell membrane</keyword>
<organism evidence="18 19">
    <name type="scientific">Desulfitobacterium dehalogenans (strain ATCC 51507 / DSM 9161 / JW/IU-DC1)</name>
    <dbReference type="NCBI Taxonomy" id="756499"/>
    <lineage>
        <taxon>Bacteria</taxon>
        <taxon>Bacillati</taxon>
        <taxon>Bacillota</taxon>
        <taxon>Clostridia</taxon>
        <taxon>Eubacteriales</taxon>
        <taxon>Desulfitobacteriaceae</taxon>
        <taxon>Desulfitobacterium</taxon>
    </lineage>
</organism>
<evidence type="ECO:0000313" key="19">
    <source>
        <dbReference type="Proteomes" id="UP000006053"/>
    </source>
</evidence>
<dbReference type="InterPro" id="IPR023299">
    <property type="entry name" value="ATPase_P-typ_cyto_dom_N"/>
</dbReference>
<dbReference type="FunFam" id="2.70.150.10:FF:000020">
    <property type="entry name" value="Copper-exporting P-type ATPase A"/>
    <property type="match status" value="1"/>
</dbReference>
<protein>
    <recommendedName>
        <fullName evidence="14">Cd(2+)-exporting ATPase</fullName>
        <ecNumber evidence="14">7.2.2.21</ecNumber>
    </recommendedName>
</protein>
<comment type="catalytic activity">
    <reaction evidence="15">
        <text>Cd(2+)(in) + ATP + H2O = Cd(2+)(out) + ADP + phosphate + H(+)</text>
        <dbReference type="Rhea" id="RHEA:12132"/>
        <dbReference type="ChEBI" id="CHEBI:15377"/>
        <dbReference type="ChEBI" id="CHEBI:15378"/>
        <dbReference type="ChEBI" id="CHEBI:30616"/>
        <dbReference type="ChEBI" id="CHEBI:43474"/>
        <dbReference type="ChEBI" id="CHEBI:48775"/>
        <dbReference type="ChEBI" id="CHEBI:456216"/>
        <dbReference type="EC" id="7.2.2.21"/>
    </reaction>
</comment>
<keyword evidence="13 16" id="KW-0472">Membrane</keyword>
<dbReference type="PRINTS" id="PR00119">
    <property type="entry name" value="CATATPASE"/>
</dbReference>
<evidence type="ECO:0000256" key="11">
    <source>
        <dbReference type="ARBA" id="ARBA00022989"/>
    </source>
</evidence>
<dbReference type="AlphaFoldDB" id="I4A8E5"/>
<dbReference type="InterPro" id="IPR018303">
    <property type="entry name" value="ATPase_P-typ_P_site"/>
</dbReference>
<feature type="transmembrane region" description="Helical" evidence="16">
    <location>
        <begin position="12"/>
        <end position="31"/>
    </location>
</feature>
<evidence type="ECO:0000256" key="10">
    <source>
        <dbReference type="ARBA" id="ARBA00022967"/>
    </source>
</evidence>
<reference evidence="19" key="1">
    <citation type="submission" date="2012-06" db="EMBL/GenBank/DDBJ databases">
        <title>Complete sequence of Desulfitobacterium dehalogenans ATCC 51507.</title>
        <authorList>
            <person name="Lucas S."/>
            <person name="Han J."/>
            <person name="Lapidus A."/>
            <person name="Cheng J.-F."/>
            <person name="Goodwin L."/>
            <person name="Pitluck S."/>
            <person name="Peters L."/>
            <person name="Ovchinnikova G."/>
            <person name="Teshima H."/>
            <person name="Detter J.C."/>
            <person name="Han C."/>
            <person name="Tapia R."/>
            <person name="Land M."/>
            <person name="Hauser L."/>
            <person name="Kyrpides N."/>
            <person name="Ivanova N."/>
            <person name="Pagani I."/>
            <person name="Kruse T."/>
            <person name="de Vos W.M."/>
            <person name="Smidt H."/>
            <person name="Woyke T."/>
        </authorList>
    </citation>
    <scope>NUCLEOTIDE SEQUENCE [LARGE SCALE GENOMIC DNA]</scope>
    <source>
        <strain evidence="19">ATCC 51507 / DSM 9161 / JW/IU-DC1</strain>
    </source>
</reference>
<dbReference type="Pfam" id="PF00702">
    <property type="entry name" value="Hydrolase"/>
    <property type="match status" value="1"/>
</dbReference>
<dbReference type="NCBIfam" id="TIGR01511">
    <property type="entry name" value="ATPase-IB1_Cu"/>
    <property type="match status" value="1"/>
</dbReference>
<dbReference type="GO" id="GO:0005886">
    <property type="term" value="C:plasma membrane"/>
    <property type="evidence" value="ECO:0007669"/>
    <property type="project" value="UniProtKB-SubCell"/>
</dbReference>
<evidence type="ECO:0000256" key="13">
    <source>
        <dbReference type="ARBA" id="ARBA00023136"/>
    </source>
</evidence>
<keyword evidence="5 16" id="KW-0812">Transmembrane</keyword>
<evidence type="ECO:0000256" key="14">
    <source>
        <dbReference type="ARBA" id="ARBA00039103"/>
    </source>
</evidence>
<dbReference type="OrthoDB" id="9760364at2"/>
<dbReference type="KEGG" id="ddh:Desde_1834"/>
<dbReference type="InterPro" id="IPR023214">
    <property type="entry name" value="HAD_sf"/>
</dbReference>
<dbReference type="GO" id="GO:0008551">
    <property type="term" value="F:P-type cadmium transporter activity"/>
    <property type="evidence" value="ECO:0007669"/>
    <property type="project" value="UniProtKB-EC"/>
</dbReference>
<dbReference type="GO" id="GO:0016887">
    <property type="term" value="F:ATP hydrolysis activity"/>
    <property type="evidence" value="ECO:0007669"/>
    <property type="project" value="InterPro"/>
</dbReference>
<dbReference type="GO" id="GO:0006825">
    <property type="term" value="P:copper ion transport"/>
    <property type="evidence" value="ECO:0007669"/>
    <property type="project" value="UniProtKB-KW"/>
</dbReference>
<dbReference type="eggNOG" id="COG2217">
    <property type="taxonomic scope" value="Bacteria"/>
</dbReference>
<dbReference type="NCBIfam" id="TIGR01525">
    <property type="entry name" value="ATPase-IB_hvy"/>
    <property type="match status" value="1"/>
</dbReference>
<dbReference type="InterPro" id="IPR001757">
    <property type="entry name" value="P_typ_ATPase"/>
</dbReference>
<evidence type="ECO:0000313" key="18">
    <source>
        <dbReference type="EMBL" id="AFM00230.1"/>
    </source>
</evidence>
<dbReference type="SUPFAM" id="SSF56784">
    <property type="entry name" value="HAD-like"/>
    <property type="match status" value="1"/>
</dbReference>
<dbReference type="Gene3D" id="2.70.150.10">
    <property type="entry name" value="Calcium-transporting ATPase, cytoplasmic transduction domain A"/>
    <property type="match status" value="1"/>
</dbReference>
<feature type="domain" description="P-type ATPase A" evidence="17">
    <location>
        <begin position="116"/>
        <end position="216"/>
    </location>
</feature>
<comment type="subcellular location">
    <subcellularLocation>
        <location evidence="1">Cell membrane</location>
        <topology evidence="1">Multi-pass membrane protein</topology>
    </subcellularLocation>
</comment>
<dbReference type="InterPro" id="IPR051014">
    <property type="entry name" value="Cation_Transport_ATPase_IB"/>
</dbReference>
<feature type="transmembrane region" description="Helical" evidence="16">
    <location>
        <begin position="595"/>
        <end position="613"/>
    </location>
</feature>
<keyword evidence="11 16" id="KW-1133">Transmembrane helix</keyword>
<keyword evidence="4" id="KW-0104">Cadmium</keyword>
<dbReference type="GO" id="GO:0005524">
    <property type="term" value="F:ATP binding"/>
    <property type="evidence" value="ECO:0007669"/>
    <property type="project" value="UniProtKB-UniRule"/>
</dbReference>
<proteinExistence type="inferred from homology"/>
<keyword evidence="8" id="KW-0813">Transport</keyword>
<evidence type="ECO:0000256" key="15">
    <source>
        <dbReference type="ARBA" id="ARBA00049338"/>
    </source>
</evidence>
<evidence type="ECO:0000256" key="1">
    <source>
        <dbReference type="ARBA" id="ARBA00004651"/>
    </source>
</evidence>
<feature type="transmembrane region" description="Helical" evidence="16">
    <location>
        <begin position="256"/>
        <end position="282"/>
    </location>
</feature>
<name>I4A8E5_DESDJ</name>
<gene>
    <name evidence="18" type="ordered locus">Desde_1834</name>
</gene>
<dbReference type="STRING" id="756499.Desde_1834"/>
<dbReference type="RefSeq" id="WP_014793718.1">
    <property type="nucleotide sequence ID" value="NC_018017.1"/>
</dbReference>
<dbReference type="EC" id="7.2.2.21" evidence="14"/>
<dbReference type="Pfam" id="PF00122">
    <property type="entry name" value="E1-E2_ATPase"/>
    <property type="match status" value="1"/>
</dbReference>
<evidence type="ECO:0000256" key="9">
    <source>
        <dbReference type="ARBA" id="ARBA00022840"/>
    </source>
</evidence>
<feature type="transmembrane region" description="Helical" evidence="16">
    <location>
        <begin position="85"/>
        <end position="103"/>
    </location>
</feature>
<dbReference type="PANTHER" id="PTHR48085:SF5">
    <property type="entry name" value="CADMIUM_ZINC-TRANSPORTING ATPASE HMA4-RELATED"/>
    <property type="match status" value="1"/>
</dbReference>
<keyword evidence="19" id="KW-1185">Reference proteome</keyword>
<evidence type="ECO:0000256" key="5">
    <source>
        <dbReference type="ARBA" id="ARBA00022692"/>
    </source>
</evidence>
<dbReference type="PROSITE" id="PS00154">
    <property type="entry name" value="ATPASE_E1_E2"/>
    <property type="match status" value="1"/>
</dbReference>
<dbReference type="Gene3D" id="3.40.50.1000">
    <property type="entry name" value="HAD superfamily/HAD-like"/>
    <property type="match status" value="1"/>
</dbReference>
<feature type="transmembrane region" description="Helical" evidence="16">
    <location>
        <begin position="37"/>
        <end position="55"/>
    </location>
</feature>
<dbReference type="CDD" id="cd02079">
    <property type="entry name" value="P-type_ATPase_HM"/>
    <property type="match status" value="1"/>
</dbReference>
<evidence type="ECO:0000256" key="3">
    <source>
        <dbReference type="ARBA" id="ARBA00022475"/>
    </source>
</evidence>
<comment type="similarity">
    <text evidence="2 16">Belongs to the cation transport ATPase (P-type) (TC 3.A.3) family. Type IB subfamily.</text>
</comment>
<evidence type="ECO:0000256" key="2">
    <source>
        <dbReference type="ARBA" id="ARBA00006024"/>
    </source>
</evidence>
<evidence type="ECO:0000256" key="8">
    <source>
        <dbReference type="ARBA" id="ARBA00022796"/>
    </source>
</evidence>
<accession>I4A8E5</accession>
<dbReference type="HOGENOM" id="CLU_001771_6_3_9"/>
<dbReference type="PANTHER" id="PTHR48085">
    <property type="entry name" value="CADMIUM/ZINC-TRANSPORTING ATPASE HMA2-RELATED"/>
    <property type="match status" value="1"/>
</dbReference>
<feature type="transmembrane region" description="Helical" evidence="16">
    <location>
        <begin position="570"/>
        <end position="589"/>
    </location>
</feature>
<evidence type="ECO:0000256" key="6">
    <source>
        <dbReference type="ARBA" id="ARBA00022723"/>
    </source>
</evidence>
<dbReference type="InterPro" id="IPR036412">
    <property type="entry name" value="HAD-like_sf"/>
</dbReference>
<dbReference type="InterPro" id="IPR027256">
    <property type="entry name" value="P-typ_ATPase_IB"/>
</dbReference>
<keyword evidence="7 16" id="KW-0547">Nucleotide-binding</keyword>
<evidence type="ECO:0000256" key="4">
    <source>
        <dbReference type="ARBA" id="ARBA00022539"/>
    </source>
</evidence>
<keyword evidence="9 16" id="KW-0067">ATP-binding</keyword>
<dbReference type="EMBL" id="CP003348">
    <property type="protein sequence ID" value="AFM00230.1"/>
    <property type="molecule type" value="Genomic_DNA"/>
</dbReference>
<dbReference type="SUPFAM" id="SSF81665">
    <property type="entry name" value="Calcium ATPase, transmembrane domain M"/>
    <property type="match status" value="1"/>
</dbReference>
<dbReference type="SFLD" id="SFLDS00003">
    <property type="entry name" value="Haloacid_Dehalogenase"/>
    <property type="match status" value="1"/>
</dbReference>
<keyword evidence="8" id="KW-0406">Ion transport</keyword>
<dbReference type="SUPFAM" id="SSF81653">
    <property type="entry name" value="Calcium ATPase, transduction domain A"/>
    <property type="match status" value="1"/>
</dbReference>
<dbReference type="InterPro" id="IPR008250">
    <property type="entry name" value="ATPase_P-typ_transduc_dom_A_sf"/>
</dbReference>
<dbReference type="PRINTS" id="PR00941">
    <property type="entry name" value="CDATPASE"/>
</dbReference>
<evidence type="ECO:0000256" key="16">
    <source>
        <dbReference type="RuleBase" id="RU362081"/>
    </source>
</evidence>
<keyword evidence="10" id="KW-1278">Translocase</keyword>
<sequence precursor="true">MMKHINKHKNQMTAISGILIVLGFLLSLAGYESYKDLALITATLIAIIPIALKAFQALRMKAFSIELLVTIAVMGALYIHEYTESSVVTFLFLFGAYLEARTLEKTRSSLKALVDMAPQEANVIREGRNLTIPVEEVVKGDRVIIRSGGKVPVDGSIVSGKATLNEAAITGESVPASKEIDDKVYSGTIVDNGYIEIIAEKVGDDTTFAKIIELVEEAQESKSKTQKFLDKFSNYYTPAIVILSIIVYALTRNLHLAITFLVVACPGALVIGAPVSTVAGIGNGARNGVLVKGGEVMDRLSKVDTIVFDKTGTLTKGKPAVTDMKNFSNLEAKELLRLVAKAETISEHHLGQTIVKEANKRNLSLEGEVLNGEVIKGNGIRAQVDGYELAIGNRKLMDAGNIQVSDEASAYALQREKAGNTAIFAAVDGQVAGIFSIADQIREDAHQALAELRKHGIKKMVMLTGDNKHTAELVADELGLDEFQAELLPENKVEFVKKLKAAGHVVAMAGDGINDAPAIATADIGLAMGEGGTDVSMETADVVLMADKLMQFSHAYALAKATVRNMKQNTFFAVAIVFILLAGVLSDYVHLASGMFIHEASILIVILNAMRLMRFNHRSESVEIEMR</sequence>
<dbReference type="InterPro" id="IPR059000">
    <property type="entry name" value="ATPase_P-type_domA"/>
</dbReference>
<dbReference type="SFLD" id="SFLDG00002">
    <property type="entry name" value="C1.7:_P-type_atpase_like"/>
    <property type="match status" value="1"/>
</dbReference>